<protein>
    <submittedName>
        <fullName evidence="1">Uncharacterized protein</fullName>
    </submittedName>
</protein>
<accession>A0A1Y0B3L9</accession>
<dbReference type="AlphaFoldDB" id="A0A1Y0B3L9"/>
<geneLocation type="mitochondrion" evidence="1"/>
<evidence type="ECO:0000313" key="1">
    <source>
        <dbReference type="EMBL" id="ART31977.1"/>
    </source>
</evidence>
<keyword evidence="1" id="KW-0496">Mitochondrion</keyword>
<reference evidence="1" key="1">
    <citation type="submission" date="2017-03" db="EMBL/GenBank/DDBJ databases">
        <title>The mitochondrial genome of the carnivorous plant Utricularia reniformis (Lentibulariaceae): structure, comparative analysis and evolutionary landmarks.</title>
        <authorList>
            <person name="Silva S.R."/>
            <person name="Alvarenga D.O."/>
            <person name="Michael T.P."/>
            <person name="Miranda V.F.O."/>
            <person name="Varani A.M."/>
        </authorList>
    </citation>
    <scope>NUCLEOTIDE SEQUENCE</scope>
</reference>
<gene>
    <name evidence="1" type="ORF">AEK19_MT1806</name>
</gene>
<dbReference type="EMBL" id="KY774314">
    <property type="protein sequence ID" value="ART31977.1"/>
    <property type="molecule type" value="Genomic_DNA"/>
</dbReference>
<name>A0A1Y0B3L9_9LAMI</name>
<organism evidence="1">
    <name type="scientific">Utricularia reniformis</name>
    <dbReference type="NCBI Taxonomy" id="192314"/>
    <lineage>
        <taxon>Eukaryota</taxon>
        <taxon>Viridiplantae</taxon>
        <taxon>Streptophyta</taxon>
        <taxon>Embryophyta</taxon>
        <taxon>Tracheophyta</taxon>
        <taxon>Spermatophyta</taxon>
        <taxon>Magnoliopsida</taxon>
        <taxon>eudicotyledons</taxon>
        <taxon>Gunneridae</taxon>
        <taxon>Pentapetalae</taxon>
        <taxon>asterids</taxon>
        <taxon>lamiids</taxon>
        <taxon>Lamiales</taxon>
        <taxon>Lentibulariaceae</taxon>
        <taxon>Utricularia</taxon>
    </lineage>
</organism>
<sequence>MTRNRNNPIARAQLFPPDAYWEARSRCLDEPPPSLLLFILYFRISIRLMCARTR</sequence>
<proteinExistence type="predicted"/>